<gene>
    <name evidence="3" type="ORF">CE561_09110</name>
    <name evidence="2" type="ORF">Thert_01581</name>
</gene>
<evidence type="ECO:0000259" key="1">
    <source>
        <dbReference type="Pfam" id="PF18765"/>
    </source>
</evidence>
<dbReference type="Gene3D" id="3.30.460.10">
    <property type="entry name" value="Beta Polymerase, domain 2"/>
    <property type="match status" value="1"/>
</dbReference>
<dbReference type="InterPro" id="IPR041633">
    <property type="entry name" value="Polbeta"/>
</dbReference>
<dbReference type="InterPro" id="IPR052930">
    <property type="entry name" value="TA_antitoxin_MntA"/>
</dbReference>
<dbReference type="SUPFAM" id="SSF81301">
    <property type="entry name" value="Nucleotidyltransferase"/>
    <property type="match status" value="1"/>
</dbReference>
<sequence length="99" mass="11441">MKLDLDDKIIDLIKFIGEKYNDIDKIVIYGSRARGDNRKTSDIDIAVYCKDDSHKGAIYCDLDDINTLLKLDIVFIDDNTDKKLLDNINRDGIIIYEKQ</sequence>
<dbReference type="CDD" id="cd05403">
    <property type="entry name" value="NT_KNTase_like"/>
    <property type="match status" value="1"/>
</dbReference>
<dbReference type="Proteomes" id="UP000215301">
    <property type="component" value="Unassembled WGS sequence"/>
</dbReference>
<evidence type="ECO:0000313" key="2">
    <source>
        <dbReference type="EMBL" id="AST57601.1"/>
    </source>
</evidence>
<name>A0A231VFY0_THETR</name>
<evidence type="ECO:0000313" key="5">
    <source>
        <dbReference type="Proteomes" id="UP000215301"/>
    </source>
</evidence>
<dbReference type="EMBL" id="CP016893">
    <property type="protein sequence ID" value="AST57601.1"/>
    <property type="molecule type" value="Genomic_DNA"/>
</dbReference>
<accession>A0A231VFY0</accession>
<dbReference type="Pfam" id="PF18765">
    <property type="entry name" value="Polbeta"/>
    <property type="match status" value="1"/>
</dbReference>
<dbReference type="Proteomes" id="UP000214975">
    <property type="component" value="Chromosome"/>
</dbReference>
<dbReference type="PANTHER" id="PTHR43852">
    <property type="entry name" value="NUCLEOTIDYLTRANSFERASE"/>
    <property type="match status" value="1"/>
</dbReference>
<dbReference type="EMBL" id="NKHD01000025">
    <property type="protein sequence ID" value="OXT07054.1"/>
    <property type="molecule type" value="Genomic_DNA"/>
</dbReference>
<feature type="domain" description="Polymerase beta nucleotidyltransferase" evidence="1">
    <location>
        <begin position="13"/>
        <end position="98"/>
    </location>
</feature>
<reference evidence="3 5" key="2">
    <citation type="submission" date="2017-06" db="EMBL/GenBank/DDBJ databases">
        <title>Isolation and characterization of a thermophilic and butanogenic Thermoanaerobacterium thermosaccharolyticum M5 capable of efficient degradation of hemicellulose.</title>
        <authorList>
            <person name="Xin F."/>
            <person name="Jiang Y."/>
        </authorList>
    </citation>
    <scope>NUCLEOTIDE SEQUENCE [LARGE SCALE GENOMIC DNA]</scope>
    <source>
        <strain evidence="3 5">M5</strain>
    </source>
</reference>
<dbReference type="RefSeq" id="WP_094045685.1">
    <property type="nucleotide sequence ID" value="NZ_CP016893.1"/>
</dbReference>
<dbReference type="InterPro" id="IPR043519">
    <property type="entry name" value="NT_sf"/>
</dbReference>
<dbReference type="PANTHER" id="PTHR43852:SF3">
    <property type="entry name" value="NUCLEOTIDYLTRANSFERASE"/>
    <property type="match status" value="1"/>
</dbReference>
<protein>
    <submittedName>
        <fullName evidence="2">DNA polymerase III subunit beta</fullName>
    </submittedName>
</protein>
<dbReference type="AlphaFoldDB" id="A0A231VFY0"/>
<evidence type="ECO:0000313" key="3">
    <source>
        <dbReference type="EMBL" id="OXT07054.1"/>
    </source>
</evidence>
<proteinExistence type="predicted"/>
<organism evidence="3 5">
    <name type="scientific">Thermoanaerobacterium thermosaccharolyticum</name>
    <name type="common">Clostridium thermosaccharolyticum</name>
    <dbReference type="NCBI Taxonomy" id="1517"/>
    <lineage>
        <taxon>Bacteria</taxon>
        <taxon>Bacillati</taxon>
        <taxon>Bacillota</taxon>
        <taxon>Clostridia</taxon>
        <taxon>Thermoanaerobacterales</taxon>
        <taxon>Thermoanaerobacteraceae</taxon>
        <taxon>Thermoanaerobacterium</taxon>
    </lineage>
</organism>
<evidence type="ECO:0000313" key="4">
    <source>
        <dbReference type="Proteomes" id="UP000214975"/>
    </source>
</evidence>
<reference evidence="2 4" key="1">
    <citation type="submission" date="2016-08" db="EMBL/GenBank/DDBJ databases">
        <title>A novel genetic cassette of butanologenic Thermoanaerobacterium thermosaccharolyticum that directly convert cellulose to butanol.</title>
        <authorList>
            <person name="Li T."/>
            <person name="He J."/>
        </authorList>
    </citation>
    <scope>NUCLEOTIDE SEQUENCE [LARGE SCALE GENOMIC DNA]</scope>
    <source>
        <strain evidence="2 4">TG57</strain>
    </source>
</reference>